<evidence type="ECO:0000313" key="1">
    <source>
        <dbReference type="EMBL" id="JAH35999.1"/>
    </source>
</evidence>
<name>A0A0E9S3J8_ANGAN</name>
<organism evidence="1">
    <name type="scientific">Anguilla anguilla</name>
    <name type="common">European freshwater eel</name>
    <name type="synonym">Muraena anguilla</name>
    <dbReference type="NCBI Taxonomy" id="7936"/>
    <lineage>
        <taxon>Eukaryota</taxon>
        <taxon>Metazoa</taxon>
        <taxon>Chordata</taxon>
        <taxon>Craniata</taxon>
        <taxon>Vertebrata</taxon>
        <taxon>Euteleostomi</taxon>
        <taxon>Actinopterygii</taxon>
        <taxon>Neopterygii</taxon>
        <taxon>Teleostei</taxon>
        <taxon>Anguilliformes</taxon>
        <taxon>Anguillidae</taxon>
        <taxon>Anguilla</taxon>
    </lineage>
</organism>
<proteinExistence type="predicted"/>
<sequence length="25" mass="2606">MQGCVLERGQSLSTAAWEISPASLA</sequence>
<dbReference type="AlphaFoldDB" id="A0A0E9S3J8"/>
<protein>
    <submittedName>
        <fullName evidence="1">Uncharacterized protein</fullName>
    </submittedName>
</protein>
<reference evidence="1" key="2">
    <citation type="journal article" date="2015" name="Fish Shellfish Immunol.">
        <title>Early steps in the European eel (Anguilla anguilla)-Vibrio vulnificus interaction in the gills: Role of the RtxA13 toxin.</title>
        <authorList>
            <person name="Callol A."/>
            <person name="Pajuelo D."/>
            <person name="Ebbesson L."/>
            <person name="Teles M."/>
            <person name="MacKenzie S."/>
            <person name="Amaro C."/>
        </authorList>
    </citation>
    <scope>NUCLEOTIDE SEQUENCE</scope>
</reference>
<accession>A0A0E9S3J8</accession>
<dbReference type="EMBL" id="GBXM01072578">
    <property type="protein sequence ID" value="JAH35999.1"/>
    <property type="molecule type" value="Transcribed_RNA"/>
</dbReference>
<reference evidence="1" key="1">
    <citation type="submission" date="2014-11" db="EMBL/GenBank/DDBJ databases">
        <authorList>
            <person name="Amaro Gonzalez C."/>
        </authorList>
    </citation>
    <scope>NUCLEOTIDE SEQUENCE</scope>
</reference>